<protein>
    <submittedName>
        <fullName evidence="1">5-oxoprolinase subunit PxpA</fullName>
        <ecNumber evidence="1">3.5.2.9</ecNumber>
    </submittedName>
</protein>
<dbReference type="Gene3D" id="3.20.20.370">
    <property type="entry name" value="Glycoside hydrolase/deacetylase"/>
    <property type="match status" value="1"/>
</dbReference>
<dbReference type="InterPro" id="IPR011330">
    <property type="entry name" value="Glyco_hydro/deAcase_b/a-brl"/>
</dbReference>
<reference evidence="1 2" key="1">
    <citation type="submission" date="2020-01" db="EMBL/GenBank/DDBJ databases">
        <title>Bacteria diversity of Porities sp.</title>
        <authorList>
            <person name="Wang G."/>
        </authorList>
    </citation>
    <scope>NUCLEOTIDE SEQUENCE [LARGE SCALE GENOMIC DNA]</scope>
    <source>
        <strain evidence="1 2">R33</strain>
    </source>
</reference>
<dbReference type="PANTHER" id="PTHR30292:SF0">
    <property type="entry name" value="5-OXOPROLINASE SUBUNIT A"/>
    <property type="match status" value="1"/>
</dbReference>
<evidence type="ECO:0000313" key="1">
    <source>
        <dbReference type="EMBL" id="NAS13086.1"/>
    </source>
</evidence>
<dbReference type="NCBIfam" id="NF003814">
    <property type="entry name" value="PRK05406.1-3"/>
    <property type="match status" value="1"/>
</dbReference>
<dbReference type="Pfam" id="PF03746">
    <property type="entry name" value="LamB_YcsF"/>
    <property type="match status" value="1"/>
</dbReference>
<dbReference type="CDD" id="cd10801">
    <property type="entry name" value="LamB_YcsF_like_1"/>
    <property type="match status" value="1"/>
</dbReference>
<dbReference type="PANTHER" id="PTHR30292">
    <property type="entry name" value="UNCHARACTERIZED PROTEIN YBGL-RELATED"/>
    <property type="match status" value="1"/>
</dbReference>
<organism evidence="1 2">
    <name type="scientific">Poritiphilus flavus</name>
    <dbReference type="NCBI Taxonomy" id="2697053"/>
    <lineage>
        <taxon>Bacteria</taxon>
        <taxon>Pseudomonadati</taxon>
        <taxon>Bacteroidota</taxon>
        <taxon>Flavobacteriia</taxon>
        <taxon>Flavobacteriales</taxon>
        <taxon>Flavobacteriaceae</taxon>
        <taxon>Poritiphilus</taxon>
    </lineage>
</organism>
<dbReference type="Proteomes" id="UP000475249">
    <property type="component" value="Unassembled WGS sequence"/>
</dbReference>
<proteinExistence type="predicted"/>
<comment type="caution">
    <text evidence="1">The sequence shown here is derived from an EMBL/GenBank/DDBJ whole genome shotgun (WGS) entry which is preliminary data.</text>
</comment>
<dbReference type="GO" id="GO:0017168">
    <property type="term" value="F:5-oxoprolinase (ATP-hydrolyzing) activity"/>
    <property type="evidence" value="ECO:0007669"/>
    <property type="project" value="UniProtKB-EC"/>
</dbReference>
<dbReference type="AlphaFoldDB" id="A0A6L9EEE2"/>
<sequence>MEFEVDLNCDLGEGLGNEAELMPYLSSCNIACGGHAGDEETLREVLRLARKYNVKAGAHPSYPDRENFGRISMVIAPDQLKASIQEQVELFLRLAEQEDVPVHHIKPHGALYNDIAKGQKTAEIFLKAIEPYKQQSMLYLPCGSKAAELARKRGFRLMLEAFGDRNYNADLSLVSRKDNHALITEPKAVLHHMLRMIRSGEVLTVNGETVKIKPNTFCIHGDTPSALQILVYLSTEFPKHHIRIKK</sequence>
<gene>
    <name evidence="1" type="primary">pxpA</name>
    <name evidence="1" type="ORF">GTQ38_13810</name>
</gene>
<dbReference type="SUPFAM" id="SSF88713">
    <property type="entry name" value="Glycoside hydrolase/deacetylase"/>
    <property type="match status" value="1"/>
</dbReference>
<dbReference type="RefSeq" id="WP_161436128.1">
    <property type="nucleotide sequence ID" value="NZ_WXYO01000006.1"/>
</dbReference>
<evidence type="ECO:0000313" key="2">
    <source>
        <dbReference type="Proteomes" id="UP000475249"/>
    </source>
</evidence>
<accession>A0A6L9EEE2</accession>
<keyword evidence="2" id="KW-1185">Reference proteome</keyword>
<dbReference type="NCBIfam" id="NF003816">
    <property type="entry name" value="PRK05406.1-5"/>
    <property type="match status" value="1"/>
</dbReference>
<dbReference type="GO" id="GO:0005975">
    <property type="term" value="P:carbohydrate metabolic process"/>
    <property type="evidence" value="ECO:0007669"/>
    <property type="project" value="InterPro"/>
</dbReference>
<name>A0A6L9EEE2_9FLAO</name>
<dbReference type="EC" id="3.5.2.9" evidence="1"/>
<dbReference type="InterPro" id="IPR005501">
    <property type="entry name" value="LamB/YcsF/PxpA-like"/>
</dbReference>
<keyword evidence="1" id="KW-0378">Hydrolase</keyword>
<dbReference type="EMBL" id="WXYO01000006">
    <property type="protein sequence ID" value="NAS13086.1"/>
    <property type="molecule type" value="Genomic_DNA"/>
</dbReference>